<dbReference type="Proteomes" id="UP000003460">
    <property type="component" value="Unassembled WGS sequence"/>
</dbReference>
<protein>
    <submittedName>
        <fullName evidence="1">Uncharacterized protein</fullName>
    </submittedName>
</protein>
<gene>
    <name evidence="1" type="ORF">GCWU000325_02535</name>
</gene>
<dbReference type="HOGENOM" id="CLU_3314934_0_0_10"/>
<reference evidence="1" key="1">
    <citation type="submission" date="2009-09" db="EMBL/GenBank/DDBJ databases">
        <authorList>
            <person name="Weinstock G."/>
            <person name="Sodergren E."/>
            <person name="Clifton S."/>
            <person name="Fulton L."/>
            <person name="Fulton B."/>
            <person name="Courtney L."/>
            <person name="Fronick C."/>
            <person name="Harrison M."/>
            <person name="Strong C."/>
            <person name="Farmer C."/>
            <person name="Delahaunty K."/>
            <person name="Markovic C."/>
            <person name="Hall O."/>
            <person name="Minx P."/>
            <person name="Tomlinson C."/>
            <person name="Mitreva M."/>
            <person name="Nelson J."/>
            <person name="Hou S."/>
            <person name="Wollam A."/>
            <person name="Pepin K.H."/>
            <person name="Johnson M."/>
            <person name="Bhonagiri V."/>
            <person name="Nash W.E."/>
            <person name="Warren W."/>
            <person name="Chinwalla A."/>
            <person name="Mardis E.R."/>
            <person name="Wilson R.K."/>
        </authorList>
    </citation>
    <scope>NUCLEOTIDE SEQUENCE [LARGE SCALE GENOMIC DNA]</scope>
    <source>
        <strain evidence="1">ATCC 51259</strain>
    </source>
</reference>
<organism evidence="1 2">
    <name type="scientific">Alloprevotella tannerae ATCC 51259</name>
    <dbReference type="NCBI Taxonomy" id="626522"/>
    <lineage>
        <taxon>Bacteria</taxon>
        <taxon>Pseudomonadati</taxon>
        <taxon>Bacteroidota</taxon>
        <taxon>Bacteroidia</taxon>
        <taxon>Bacteroidales</taxon>
        <taxon>Prevotellaceae</taxon>
        <taxon>Alloprevotella</taxon>
    </lineage>
</organism>
<keyword evidence="2" id="KW-1185">Reference proteome</keyword>
<dbReference type="AlphaFoldDB" id="C9LJX1"/>
<accession>C9LJX1</accession>
<sequence>MSAGLLLRFFYRILSGFIGIDYAAEAFCASLCKTLFAEA</sequence>
<comment type="caution">
    <text evidence="1">The sequence shown here is derived from an EMBL/GenBank/DDBJ whole genome shotgun (WGS) entry which is preliminary data.</text>
</comment>
<dbReference type="EMBL" id="ACIJ02000028">
    <property type="protein sequence ID" value="EEX70493.1"/>
    <property type="molecule type" value="Genomic_DNA"/>
</dbReference>
<proteinExistence type="predicted"/>
<dbReference type="STRING" id="626522.GCWU000325_02535"/>
<evidence type="ECO:0000313" key="2">
    <source>
        <dbReference type="Proteomes" id="UP000003460"/>
    </source>
</evidence>
<evidence type="ECO:0000313" key="1">
    <source>
        <dbReference type="EMBL" id="EEX70493.1"/>
    </source>
</evidence>
<name>C9LJX1_9BACT</name>